<keyword evidence="4" id="KW-1185">Reference proteome</keyword>
<evidence type="ECO:0000313" key="4">
    <source>
        <dbReference type="Proteomes" id="UP001201812"/>
    </source>
</evidence>
<name>A0AAD4N2M6_9BILA</name>
<evidence type="ECO:0000259" key="2">
    <source>
        <dbReference type="Pfam" id="PF25359"/>
    </source>
</evidence>
<dbReference type="EMBL" id="JAKKPZ010000017">
    <property type="protein sequence ID" value="KAI1712703.1"/>
    <property type="molecule type" value="Genomic_DNA"/>
</dbReference>
<protein>
    <recommendedName>
        <fullName evidence="2">PH-like domain-containing protein</fullName>
    </recommendedName>
</protein>
<reference evidence="3" key="1">
    <citation type="submission" date="2022-01" db="EMBL/GenBank/DDBJ databases">
        <title>Genome Sequence Resource for Two Populations of Ditylenchus destructor, the Migratory Endoparasitic Phytonematode.</title>
        <authorList>
            <person name="Zhang H."/>
            <person name="Lin R."/>
            <person name="Xie B."/>
        </authorList>
    </citation>
    <scope>NUCLEOTIDE SEQUENCE</scope>
    <source>
        <strain evidence="3">BazhouSP</strain>
    </source>
</reference>
<dbReference type="Proteomes" id="UP001201812">
    <property type="component" value="Unassembled WGS sequence"/>
</dbReference>
<accession>A0AAD4N2M6</accession>
<evidence type="ECO:0000256" key="1">
    <source>
        <dbReference type="SAM" id="MobiDB-lite"/>
    </source>
</evidence>
<gene>
    <name evidence="3" type="ORF">DdX_09324</name>
</gene>
<sequence length="379" mass="43674">MFVLRNNFLINYNAYPFPTRCWVNRSGRNIVLYIDLLQNIEVGLQRYLGGIAKTCNSDLFSSLLTINMNHNKEEGSIKIVFKLHDNQKYMDPEPAGEMVSKVLEEALVKLQALFANYQPGIGIDFNGNALFINVVDGIDNADDIELSDDDRHIDYTVHFTHKKLGDVIVDIIRELAIAVGGAINQFQFADILRFTILTETGIFINNHSPCDSHFLLKSLDFCSIVHYSQILMHRHVAPLTEDKLNREYGIGYIIDYPDPKMLGMQVSFEHDRRLLFITFAYKRPGTGHRVIHAIKLQIKYSSIQQIFLHYETNPNSPTLFLRLKHPPIILRRSAVHVIKLYGDKPREEKNNEELQRNRSRKNGERCATWDDGNPFLLDD</sequence>
<dbReference type="InterPro" id="IPR057493">
    <property type="entry name" value="PH_RdRP-assoc"/>
</dbReference>
<organism evidence="3 4">
    <name type="scientific">Ditylenchus destructor</name>
    <dbReference type="NCBI Taxonomy" id="166010"/>
    <lineage>
        <taxon>Eukaryota</taxon>
        <taxon>Metazoa</taxon>
        <taxon>Ecdysozoa</taxon>
        <taxon>Nematoda</taxon>
        <taxon>Chromadorea</taxon>
        <taxon>Rhabditida</taxon>
        <taxon>Tylenchina</taxon>
        <taxon>Tylenchomorpha</taxon>
        <taxon>Sphaerularioidea</taxon>
        <taxon>Anguinidae</taxon>
        <taxon>Anguininae</taxon>
        <taxon>Ditylenchus</taxon>
    </lineage>
</organism>
<dbReference type="AlphaFoldDB" id="A0AAD4N2M6"/>
<comment type="caution">
    <text evidence="3">The sequence shown here is derived from an EMBL/GenBank/DDBJ whole genome shotgun (WGS) entry which is preliminary data.</text>
</comment>
<dbReference type="Pfam" id="PF25359">
    <property type="entry name" value="PH_met_RdRP"/>
    <property type="match status" value="1"/>
</dbReference>
<feature type="domain" description="PH-like" evidence="2">
    <location>
        <begin position="209"/>
        <end position="372"/>
    </location>
</feature>
<feature type="region of interest" description="Disordered" evidence="1">
    <location>
        <begin position="347"/>
        <end position="379"/>
    </location>
</feature>
<evidence type="ECO:0000313" key="3">
    <source>
        <dbReference type="EMBL" id="KAI1712703.1"/>
    </source>
</evidence>
<proteinExistence type="predicted"/>
<feature type="compositionally biased region" description="Basic and acidic residues" evidence="1">
    <location>
        <begin position="347"/>
        <end position="368"/>
    </location>
</feature>